<protein>
    <submittedName>
        <fullName evidence="1">Acetyltransferase (GNAT) family protein</fullName>
    </submittedName>
</protein>
<dbReference type="AlphaFoldDB" id="A0A4Q0PGM0"/>
<name>A0A4Q0PGM0_9FLAO</name>
<evidence type="ECO:0000313" key="1">
    <source>
        <dbReference type="EMBL" id="RXG26132.1"/>
    </source>
</evidence>
<dbReference type="RefSeq" id="WP_240673943.1">
    <property type="nucleotide sequence ID" value="NZ_JBHUOO010000018.1"/>
</dbReference>
<reference evidence="1 2" key="1">
    <citation type="submission" date="2018-07" db="EMBL/GenBank/DDBJ databases">
        <title>Leeuwenhoekiella genomics.</title>
        <authorList>
            <person name="Tahon G."/>
            <person name="Willems A."/>
        </authorList>
    </citation>
    <scope>NUCLEOTIDE SEQUENCE [LARGE SCALE GENOMIC DNA]</scope>
    <source>
        <strain evidence="1 2">LMG 29608</strain>
    </source>
</reference>
<evidence type="ECO:0000313" key="2">
    <source>
        <dbReference type="Proteomes" id="UP000289859"/>
    </source>
</evidence>
<accession>A0A4Q0PGM0</accession>
<dbReference type="Gene3D" id="3.40.630.30">
    <property type="match status" value="1"/>
</dbReference>
<sequence>MPKLTVKTYTPNYKSRWDRFVASLNGTYKGSKNTSFLFQRDFMEYHKDRFKDYSLLVFKGERVVAVLPANKVEDTIYSHQGLTYGGLILEAEIRLKEALEIFEAVLSFLSQSEIKNLEIKVLPQFYQELPGDELDYLLFLIKAKLVKVETAAVIEYRNRIPLNSSRKSAANQAQKAGLQIVQTIDFEPFWKQVLEPNLHARHSAKPTHSLEEITLLAKRFKYNIKQFNVVDDLGSLLAGATIFETQTVAHVQYISANPQGRKQGALDLLFQYLIEKKYTDKWYFDFGTSNEQAGLKLNNGLQFWKETFGARTRVQRTFSVKTGNAHYLKDIVL</sequence>
<keyword evidence="1" id="KW-0808">Transferase</keyword>
<proteinExistence type="predicted"/>
<dbReference type="GO" id="GO:0016740">
    <property type="term" value="F:transferase activity"/>
    <property type="evidence" value="ECO:0007669"/>
    <property type="project" value="UniProtKB-KW"/>
</dbReference>
<keyword evidence="2" id="KW-1185">Reference proteome</keyword>
<gene>
    <name evidence="1" type="ORF">DSM02_124</name>
</gene>
<organism evidence="1 2">
    <name type="scientific">Leeuwenhoekiella polynyae</name>
    <dbReference type="NCBI Taxonomy" id="1550906"/>
    <lineage>
        <taxon>Bacteria</taxon>
        <taxon>Pseudomonadati</taxon>
        <taxon>Bacteroidota</taxon>
        <taxon>Flavobacteriia</taxon>
        <taxon>Flavobacteriales</taxon>
        <taxon>Flavobacteriaceae</taxon>
        <taxon>Leeuwenhoekiella</taxon>
    </lineage>
</organism>
<dbReference type="Proteomes" id="UP000289859">
    <property type="component" value="Unassembled WGS sequence"/>
</dbReference>
<dbReference type="EMBL" id="QOVK01000001">
    <property type="protein sequence ID" value="RXG26132.1"/>
    <property type="molecule type" value="Genomic_DNA"/>
</dbReference>
<dbReference type="InterPro" id="IPR016181">
    <property type="entry name" value="Acyl_CoA_acyltransferase"/>
</dbReference>
<dbReference type="SUPFAM" id="SSF55729">
    <property type="entry name" value="Acyl-CoA N-acyltransferases (Nat)"/>
    <property type="match status" value="1"/>
</dbReference>
<comment type="caution">
    <text evidence="1">The sequence shown here is derived from an EMBL/GenBank/DDBJ whole genome shotgun (WGS) entry which is preliminary data.</text>
</comment>